<dbReference type="InterPro" id="IPR052106">
    <property type="entry name" value="PINc/VapC_TA"/>
</dbReference>
<dbReference type="Proteomes" id="UP000065641">
    <property type="component" value="Chromosome"/>
</dbReference>
<evidence type="ECO:0000313" key="2">
    <source>
        <dbReference type="EMBL" id="ALO46389.1"/>
    </source>
</evidence>
<dbReference type="RefSeq" id="WP_335338226.1">
    <property type="nucleotide sequence ID" value="NZ_CP013189.1"/>
</dbReference>
<dbReference type="InterPro" id="IPR002716">
    <property type="entry name" value="PIN_dom"/>
</dbReference>
<dbReference type="Pfam" id="PF01850">
    <property type="entry name" value="PIN"/>
    <property type="match status" value="1"/>
</dbReference>
<dbReference type="PANTHER" id="PTHR38826">
    <property type="entry name" value="RIBONUCLEASE VAPC13"/>
    <property type="match status" value="1"/>
</dbReference>
<reference evidence="2 3" key="1">
    <citation type="submission" date="2015-11" db="EMBL/GenBank/DDBJ databases">
        <authorList>
            <person name="Zhang Y."/>
            <person name="Guo Z."/>
        </authorList>
    </citation>
    <scope>NUCLEOTIDE SEQUENCE [LARGE SCALE GENOMIC DNA]</scope>
    <source>
        <strain evidence="2 3">KCTC 32221</strain>
    </source>
</reference>
<keyword evidence="3" id="KW-1185">Reference proteome</keyword>
<protein>
    <submittedName>
        <fullName evidence="2">Pilus assembly protein</fullName>
    </submittedName>
</protein>
<dbReference type="PATRIC" id="fig|1249552.3.peg.1742"/>
<dbReference type="EMBL" id="CP013189">
    <property type="protein sequence ID" value="ALO46389.1"/>
    <property type="molecule type" value="Genomic_DNA"/>
</dbReference>
<dbReference type="SUPFAM" id="SSF88723">
    <property type="entry name" value="PIN domain-like"/>
    <property type="match status" value="1"/>
</dbReference>
<dbReference type="CDD" id="cd18692">
    <property type="entry name" value="PIN_VapC-like"/>
    <property type="match status" value="1"/>
</dbReference>
<accession>A0A0S2KDY7</accession>
<dbReference type="STRING" id="1249552.PS2015_1738"/>
<evidence type="ECO:0000259" key="1">
    <source>
        <dbReference type="Pfam" id="PF01850"/>
    </source>
</evidence>
<organism evidence="2 3">
    <name type="scientific">Pseudohongiella spirulinae</name>
    <dbReference type="NCBI Taxonomy" id="1249552"/>
    <lineage>
        <taxon>Bacteria</taxon>
        <taxon>Pseudomonadati</taxon>
        <taxon>Pseudomonadota</taxon>
        <taxon>Gammaproteobacteria</taxon>
        <taxon>Pseudomonadales</taxon>
        <taxon>Pseudohongiellaceae</taxon>
        <taxon>Pseudohongiella</taxon>
    </lineage>
</organism>
<evidence type="ECO:0000313" key="3">
    <source>
        <dbReference type="Proteomes" id="UP000065641"/>
    </source>
</evidence>
<dbReference type="KEGG" id="pspi:PS2015_1738"/>
<dbReference type="PANTHER" id="PTHR38826:SF5">
    <property type="entry name" value="RIBONUCLEASE VAPC13"/>
    <property type="match status" value="1"/>
</dbReference>
<proteinExistence type="predicted"/>
<dbReference type="AlphaFoldDB" id="A0A0S2KDY7"/>
<dbReference type="InterPro" id="IPR029060">
    <property type="entry name" value="PIN-like_dom_sf"/>
</dbReference>
<name>A0A0S2KDY7_9GAMM</name>
<gene>
    <name evidence="2" type="ORF">PS2015_1738</name>
</gene>
<feature type="domain" description="PIN" evidence="1">
    <location>
        <begin position="7"/>
        <end position="116"/>
    </location>
</feature>
<sequence length="134" mass="15147">MSEERSFLDTNVLLYLHSADSRKADTAEALIAAGGIVSVQVLNELTHVLRRKLLYSWQEVNHVLDLMERLLQVVPLTQEVHRQGRLLATRYSLSVYDAMIVAAAMHADCDVLYSEDMQSGQQFNGAMRLVNPFK</sequence>
<dbReference type="Gene3D" id="3.40.50.1010">
    <property type="entry name" value="5'-nuclease"/>
    <property type="match status" value="1"/>
</dbReference>